<evidence type="ECO:0000313" key="2">
    <source>
        <dbReference type="Proteomes" id="UP000617041"/>
    </source>
</evidence>
<dbReference type="RefSeq" id="WP_200788858.1">
    <property type="nucleotide sequence ID" value="NZ_JAEDAO010000001.1"/>
</dbReference>
<comment type="caution">
    <text evidence="1">The sequence shown here is derived from an EMBL/GenBank/DDBJ whole genome shotgun (WGS) entry which is preliminary data.</text>
</comment>
<name>A0A934Q468_9BURK</name>
<dbReference type="Proteomes" id="UP000617041">
    <property type="component" value="Unassembled WGS sequence"/>
</dbReference>
<proteinExistence type="predicted"/>
<gene>
    <name evidence="1" type="ORF">I8E28_14955</name>
</gene>
<accession>A0A934Q468</accession>
<sequence length="157" mass="17455">MSAAVEELKTRARVRLNAMRREGQDGKLREQLHEVAGEVGFTQWEHARRVLSGEAVAGEDVGTFWYAPRTSSYLNEWFADLAQALAAHARSRGGVLLPYKRQFVIVQPDFLRELALDPHDPAIAEAGRDLVRAYGSSAWHALAAQRVRAPRSSFEGG</sequence>
<reference evidence="1" key="1">
    <citation type="submission" date="2020-12" db="EMBL/GenBank/DDBJ databases">
        <title>Ramlibacter sp. nov., isolated from a freshwater alga, Cryptomonas.</title>
        <authorList>
            <person name="Kim H.M."/>
            <person name="Jeon C.O."/>
        </authorList>
    </citation>
    <scope>NUCLEOTIDE SEQUENCE</scope>
    <source>
        <strain evidence="1">CrO1</strain>
    </source>
</reference>
<dbReference type="EMBL" id="JAEDAO010000001">
    <property type="protein sequence ID" value="MBK0393897.1"/>
    <property type="molecule type" value="Genomic_DNA"/>
</dbReference>
<dbReference type="AlphaFoldDB" id="A0A934Q468"/>
<keyword evidence="2" id="KW-1185">Reference proteome</keyword>
<organism evidence="1 2">
    <name type="scientific">Ramlibacter algicola</name>
    <dbReference type="NCBI Taxonomy" id="2795217"/>
    <lineage>
        <taxon>Bacteria</taxon>
        <taxon>Pseudomonadati</taxon>
        <taxon>Pseudomonadota</taxon>
        <taxon>Betaproteobacteria</taxon>
        <taxon>Burkholderiales</taxon>
        <taxon>Comamonadaceae</taxon>
        <taxon>Ramlibacter</taxon>
    </lineage>
</organism>
<protein>
    <submittedName>
        <fullName evidence="1">Uncharacterized protein</fullName>
    </submittedName>
</protein>
<evidence type="ECO:0000313" key="1">
    <source>
        <dbReference type="EMBL" id="MBK0393897.1"/>
    </source>
</evidence>